<organism evidence="2 3">
    <name type="scientific">Psophocarpus tetragonolobus</name>
    <name type="common">Winged bean</name>
    <name type="synonym">Dolichos tetragonolobus</name>
    <dbReference type="NCBI Taxonomy" id="3891"/>
    <lineage>
        <taxon>Eukaryota</taxon>
        <taxon>Viridiplantae</taxon>
        <taxon>Streptophyta</taxon>
        <taxon>Embryophyta</taxon>
        <taxon>Tracheophyta</taxon>
        <taxon>Spermatophyta</taxon>
        <taxon>Magnoliopsida</taxon>
        <taxon>eudicotyledons</taxon>
        <taxon>Gunneridae</taxon>
        <taxon>Pentapetalae</taxon>
        <taxon>rosids</taxon>
        <taxon>fabids</taxon>
        <taxon>Fabales</taxon>
        <taxon>Fabaceae</taxon>
        <taxon>Papilionoideae</taxon>
        <taxon>50 kb inversion clade</taxon>
        <taxon>NPAAA clade</taxon>
        <taxon>indigoferoid/millettioid clade</taxon>
        <taxon>Phaseoleae</taxon>
        <taxon>Psophocarpus</taxon>
    </lineage>
</organism>
<accession>A0AAN9T2U8</accession>
<evidence type="ECO:0000313" key="2">
    <source>
        <dbReference type="EMBL" id="KAK7412999.1"/>
    </source>
</evidence>
<evidence type="ECO:0000256" key="1">
    <source>
        <dbReference type="SAM" id="MobiDB-lite"/>
    </source>
</evidence>
<gene>
    <name evidence="2" type="ORF">VNO78_04806</name>
</gene>
<feature type="region of interest" description="Disordered" evidence="1">
    <location>
        <begin position="34"/>
        <end position="69"/>
    </location>
</feature>
<protein>
    <submittedName>
        <fullName evidence="2">Uncharacterized protein</fullName>
    </submittedName>
</protein>
<dbReference type="Proteomes" id="UP001386955">
    <property type="component" value="Unassembled WGS sequence"/>
</dbReference>
<proteinExistence type="predicted"/>
<name>A0AAN9T2U8_PSOTE</name>
<sequence length="69" mass="7468">MSFSQFVQDAKVLSSWSAHILVLKMSSKTTEIQNVLCPTKPPPKNTGSSSNSGGNKPPTTKGIFYPKNK</sequence>
<dbReference type="AlphaFoldDB" id="A0AAN9T2U8"/>
<reference evidence="2 3" key="1">
    <citation type="submission" date="2024-01" db="EMBL/GenBank/DDBJ databases">
        <title>The genomes of 5 underutilized Papilionoideae crops provide insights into root nodulation and disease resistanc.</title>
        <authorList>
            <person name="Jiang F."/>
        </authorList>
    </citation>
    <scope>NUCLEOTIDE SEQUENCE [LARGE SCALE GENOMIC DNA]</scope>
    <source>
        <strain evidence="2">DUOXIRENSHENG_FW03</strain>
        <tissue evidence="2">Leaves</tissue>
    </source>
</reference>
<comment type="caution">
    <text evidence="2">The sequence shown here is derived from an EMBL/GenBank/DDBJ whole genome shotgun (WGS) entry which is preliminary data.</text>
</comment>
<feature type="compositionally biased region" description="Low complexity" evidence="1">
    <location>
        <begin position="45"/>
        <end position="59"/>
    </location>
</feature>
<keyword evidence="3" id="KW-1185">Reference proteome</keyword>
<dbReference type="EMBL" id="JAYMYS010000001">
    <property type="protein sequence ID" value="KAK7412999.1"/>
    <property type="molecule type" value="Genomic_DNA"/>
</dbReference>
<evidence type="ECO:0000313" key="3">
    <source>
        <dbReference type="Proteomes" id="UP001386955"/>
    </source>
</evidence>